<name>A0ABR9IU37_RHIVS</name>
<evidence type="ECO:0000256" key="2">
    <source>
        <dbReference type="ARBA" id="ARBA00023219"/>
    </source>
</evidence>
<dbReference type="Pfam" id="PF03592">
    <property type="entry name" value="Terminase_2"/>
    <property type="match status" value="1"/>
</dbReference>
<evidence type="ECO:0000313" key="3">
    <source>
        <dbReference type="EMBL" id="MBE1506716.1"/>
    </source>
</evidence>
<keyword evidence="1" id="KW-1188">Viral release from host cell</keyword>
<dbReference type="EMBL" id="JADBEC010000001">
    <property type="protein sequence ID" value="MBE1506716.1"/>
    <property type="molecule type" value="Genomic_DNA"/>
</dbReference>
<dbReference type="PANTHER" id="PTHR41328">
    <property type="entry name" value="TERMINASE SMALL SUBUNIT-RELATED"/>
    <property type="match status" value="1"/>
</dbReference>
<dbReference type="Gene3D" id="1.10.10.1400">
    <property type="entry name" value="Terminase, small subunit, N-terminal DNA-binding domain, HTH motif"/>
    <property type="match status" value="1"/>
</dbReference>
<comment type="caution">
    <text evidence="3">The sequence shown here is derived from an EMBL/GenBank/DDBJ whole genome shotgun (WGS) entry which is preliminary data.</text>
</comment>
<dbReference type="InterPro" id="IPR005335">
    <property type="entry name" value="Terminase_ssu"/>
</dbReference>
<keyword evidence="2" id="KW-0231">Viral genome packaging</keyword>
<evidence type="ECO:0000256" key="1">
    <source>
        <dbReference type="ARBA" id="ARBA00022612"/>
    </source>
</evidence>
<proteinExistence type="predicted"/>
<evidence type="ECO:0000313" key="4">
    <source>
        <dbReference type="Proteomes" id="UP000620262"/>
    </source>
</evidence>
<protein>
    <submittedName>
        <fullName evidence="3">Phage terminase small subunit</fullName>
    </submittedName>
</protein>
<sequence>MSELTARQQRFVEEYLVDPIGAQAAIRAGYSPRGAKEIACRLLKKPEIAAAIAEAKADRSERTRIDADWLLTRLAAEAEADIGDLYDENGDLKPIQEWPAIWRQGLVTDVEISALYEGTGKDRREIGHVKKVKFAERLRRLELIGKHIRINAFKEIVEHKGLSALAERLERAQRRSGGNDGGTE</sequence>
<accession>A0ABR9IU37</accession>
<dbReference type="InterPro" id="IPR052404">
    <property type="entry name" value="SPP1-like_terminase"/>
</dbReference>
<dbReference type="Proteomes" id="UP000620262">
    <property type="component" value="Unassembled WGS sequence"/>
</dbReference>
<keyword evidence="4" id="KW-1185">Reference proteome</keyword>
<gene>
    <name evidence="3" type="ORF">H4W29_003897</name>
</gene>
<organism evidence="3 4">
    <name type="scientific">Rhizobium viscosum</name>
    <name type="common">Arthrobacter viscosus</name>
    <dbReference type="NCBI Taxonomy" id="1673"/>
    <lineage>
        <taxon>Bacteria</taxon>
        <taxon>Pseudomonadati</taxon>
        <taxon>Pseudomonadota</taxon>
        <taxon>Alphaproteobacteria</taxon>
        <taxon>Hyphomicrobiales</taxon>
        <taxon>Rhizobiaceae</taxon>
        <taxon>Rhizobium/Agrobacterium group</taxon>
        <taxon>Rhizobium</taxon>
    </lineage>
</organism>
<dbReference type="RefSeq" id="WP_192730377.1">
    <property type="nucleotide sequence ID" value="NZ_BAAAVL010000019.1"/>
</dbReference>
<dbReference type="InterPro" id="IPR038713">
    <property type="entry name" value="Terminase_Gp1_N_sf"/>
</dbReference>
<reference evidence="3 4" key="1">
    <citation type="submission" date="2020-10" db="EMBL/GenBank/DDBJ databases">
        <title>Sequencing the genomes of 1000 actinobacteria strains.</title>
        <authorList>
            <person name="Klenk H.-P."/>
        </authorList>
    </citation>
    <scope>NUCLEOTIDE SEQUENCE [LARGE SCALE GENOMIC DNA]</scope>
    <source>
        <strain evidence="3 4">DSM 7307</strain>
    </source>
</reference>
<dbReference type="PANTHER" id="PTHR41328:SF2">
    <property type="entry name" value="TERMINASE SMALL SUBUNIT"/>
    <property type="match status" value="1"/>
</dbReference>